<evidence type="ECO:0000256" key="4">
    <source>
        <dbReference type="ARBA" id="ARBA00022533"/>
    </source>
</evidence>
<dbReference type="AlphaFoldDB" id="A0A9W6FRY4"/>
<dbReference type="InterPro" id="IPR029055">
    <property type="entry name" value="Ntn_hydrolases_N"/>
</dbReference>
<reference evidence="15" key="1">
    <citation type="submission" date="2022-12" db="EMBL/GenBank/DDBJ databases">
        <title>Reference genome sequencing for broad-spectrum identification of bacterial and archaeal isolates by mass spectrometry.</title>
        <authorList>
            <person name="Sekiguchi Y."/>
            <person name="Tourlousse D.M."/>
        </authorList>
    </citation>
    <scope>NUCLEOTIDE SEQUENCE</scope>
    <source>
        <strain evidence="15">ASRB1</strain>
    </source>
</reference>
<dbReference type="PANTHER" id="PTHR32194:SF0">
    <property type="entry name" value="ATP-DEPENDENT PROTEASE SUBUNIT HSLV"/>
    <property type="match status" value="1"/>
</dbReference>
<dbReference type="InterPro" id="IPR023333">
    <property type="entry name" value="Proteasome_suB-type"/>
</dbReference>
<evidence type="ECO:0000256" key="9">
    <source>
        <dbReference type="ARBA" id="ARBA00023053"/>
    </source>
</evidence>
<keyword evidence="7 14" id="KW-0479">Metal-binding</keyword>
<proteinExistence type="inferred from homology"/>
<dbReference type="EC" id="3.4.25.2" evidence="12 14"/>
<keyword evidence="6 14" id="KW-0888">Threonine protease</keyword>
<comment type="activity regulation">
    <text evidence="14">Allosterically activated by HslU binding.</text>
</comment>
<gene>
    <name evidence="14 15" type="primary">hslV</name>
    <name evidence="15" type="ORF">DAMNIGENAA_09170</name>
</gene>
<dbReference type="FunFam" id="3.60.20.10:FF:000002">
    <property type="entry name" value="ATP-dependent protease subunit HslV"/>
    <property type="match status" value="1"/>
</dbReference>
<comment type="function">
    <text evidence="14">Protease subunit of a proteasome-like degradation complex believed to be a general protein degrading machinery.</text>
</comment>
<dbReference type="GO" id="GO:0004298">
    <property type="term" value="F:threonine-type endopeptidase activity"/>
    <property type="evidence" value="ECO:0007669"/>
    <property type="project" value="UniProtKB-KW"/>
</dbReference>
<evidence type="ECO:0000256" key="8">
    <source>
        <dbReference type="ARBA" id="ARBA00022801"/>
    </source>
</evidence>
<comment type="caution">
    <text evidence="15">The sequence shown here is derived from an EMBL/GenBank/DDBJ whole genome shotgun (WGS) entry which is preliminary data.</text>
</comment>
<evidence type="ECO:0000256" key="12">
    <source>
        <dbReference type="ARBA" id="ARBA00066335"/>
    </source>
</evidence>
<dbReference type="GO" id="GO:0051603">
    <property type="term" value="P:proteolysis involved in protein catabolic process"/>
    <property type="evidence" value="ECO:0007669"/>
    <property type="project" value="InterPro"/>
</dbReference>
<dbReference type="PROSITE" id="PS51476">
    <property type="entry name" value="PROTEASOME_BETA_2"/>
    <property type="match status" value="1"/>
</dbReference>
<dbReference type="NCBIfam" id="NF003964">
    <property type="entry name" value="PRK05456.1"/>
    <property type="match status" value="1"/>
</dbReference>
<keyword evidence="5 14" id="KW-0645">Protease</keyword>
<feature type="binding site" evidence="14">
    <location>
        <position position="189"/>
    </location>
    <ligand>
        <name>Na(+)</name>
        <dbReference type="ChEBI" id="CHEBI:29101"/>
    </ligand>
</feature>
<feature type="binding site" evidence="14">
    <location>
        <position position="186"/>
    </location>
    <ligand>
        <name>Na(+)</name>
        <dbReference type="ChEBI" id="CHEBI:29101"/>
    </ligand>
</feature>
<dbReference type="HAMAP" id="MF_00248">
    <property type="entry name" value="HslV"/>
    <property type="match status" value="1"/>
</dbReference>
<comment type="similarity">
    <text evidence="2 14">Belongs to the peptidase T1B family. HslV subfamily.</text>
</comment>
<dbReference type="Gene3D" id="3.60.20.10">
    <property type="entry name" value="Glutamine Phosphoribosylpyrophosphate, subunit 1, domain 1"/>
    <property type="match status" value="1"/>
</dbReference>
<dbReference type="SUPFAM" id="SSF56235">
    <property type="entry name" value="N-terminal nucleophile aminohydrolases (Ntn hydrolases)"/>
    <property type="match status" value="1"/>
</dbReference>
<organism evidence="15 16">
    <name type="scientific">Desulforhabdus amnigena</name>
    <dbReference type="NCBI Taxonomy" id="40218"/>
    <lineage>
        <taxon>Bacteria</taxon>
        <taxon>Pseudomonadati</taxon>
        <taxon>Thermodesulfobacteriota</taxon>
        <taxon>Syntrophobacteria</taxon>
        <taxon>Syntrophobacterales</taxon>
        <taxon>Syntrophobacteraceae</taxon>
        <taxon>Desulforhabdus</taxon>
    </lineage>
</organism>
<evidence type="ECO:0000256" key="10">
    <source>
        <dbReference type="ARBA" id="ARBA00052385"/>
    </source>
</evidence>
<evidence type="ECO:0000256" key="3">
    <source>
        <dbReference type="ARBA" id="ARBA00022490"/>
    </source>
</evidence>
<dbReference type="CDD" id="cd01913">
    <property type="entry name" value="protease_HslV"/>
    <property type="match status" value="1"/>
</dbReference>
<dbReference type="GO" id="GO:0046872">
    <property type="term" value="F:metal ion binding"/>
    <property type="evidence" value="ECO:0007669"/>
    <property type="project" value="UniProtKB-KW"/>
</dbReference>
<evidence type="ECO:0000256" key="1">
    <source>
        <dbReference type="ARBA" id="ARBA00004496"/>
    </source>
</evidence>
<comment type="subcellular location">
    <subcellularLocation>
        <location evidence="1 14">Cytoplasm</location>
    </subcellularLocation>
</comment>
<feature type="binding site" evidence="14">
    <location>
        <position position="192"/>
    </location>
    <ligand>
        <name>Na(+)</name>
        <dbReference type="ChEBI" id="CHEBI:29101"/>
    </ligand>
</feature>
<evidence type="ECO:0000256" key="7">
    <source>
        <dbReference type="ARBA" id="ARBA00022723"/>
    </source>
</evidence>
<keyword evidence="3 14" id="KW-0963">Cytoplasm</keyword>
<evidence type="ECO:0000256" key="2">
    <source>
        <dbReference type="ARBA" id="ARBA00006053"/>
    </source>
</evidence>
<comment type="catalytic activity">
    <reaction evidence="10 14">
        <text>ATP-dependent cleavage of peptide bonds with broad specificity.</text>
        <dbReference type="EC" id="3.4.25.2"/>
    </reaction>
</comment>
<dbReference type="GO" id="GO:0009376">
    <property type="term" value="C:HslUV protease complex"/>
    <property type="evidence" value="ECO:0007669"/>
    <property type="project" value="UniProtKB-UniRule"/>
</dbReference>
<dbReference type="Proteomes" id="UP001144372">
    <property type="component" value="Unassembled WGS sequence"/>
</dbReference>
<dbReference type="GO" id="GO:0005839">
    <property type="term" value="C:proteasome core complex"/>
    <property type="evidence" value="ECO:0007669"/>
    <property type="project" value="InterPro"/>
</dbReference>
<evidence type="ECO:0000313" key="15">
    <source>
        <dbReference type="EMBL" id="GLI33484.1"/>
    </source>
</evidence>
<keyword evidence="4 14" id="KW-0021">Allosteric enzyme</keyword>
<dbReference type="EMBL" id="BSDR01000001">
    <property type="protein sequence ID" value="GLI33484.1"/>
    <property type="molecule type" value="Genomic_DNA"/>
</dbReference>
<dbReference type="InterPro" id="IPR022281">
    <property type="entry name" value="ATP-dep_Prtase_HsIV_su"/>
</dbReference>
<dbReference type="PIRSF" id="PIRSF039093">
    <property type="entry name" value="HslV"/>
    <property type="match status" value="1"/>
</dbReference>
<protein>
    <recommendedName>
        <fullName evidence="13 14">ATP-dependent protease subunit HslV</fullName>
        <ecNumber evidence="12 14">3.4.25.2</ecNumber>
    </recommendedName>
</protein>
<dbReference type="NCBIfam" id="TIGR03692">
    <property type="entry name" value="ATP_dep_HslV"/>
    <property type="match status" value="1"/>
</dbReference>
<dbReference type="Pfam" id="PF00227">
    <property type="entry name" value="Proteasome"/>
    <property type="match status" value="1"/>
</dbReference>
<keyword evidence="16" id="KW-1185">Reference proteome</keyword>
<dbReference type="InterPro" id="IPR001353">
    <property type="entry name" value="Proteasome_sua/b"/>
</dbReference>
<evidence type="ECO:0000256" key="14">
    <source>
        <dbReference type="HAMAP-Rule" id="MF_00248"/>
    </source>
</evidence>
<evidence type="ECO:0000256" key="13">
    <source>
        <dbReference type="ARBA" id="ARBA00074399"/>
    </source>
</evidence>
<evidence type="ECO:0000256" key="11">
    <source>
        <dbReference type="ARBA" id="ARBA00064434"/>
    </source>
</evidence>
<accession>A0A9W6FRY4</accession>
<sequence length="201" mass="21969">MCDIKATAPYFNFTPEKGAIHIMAETIMHGTTVLAIRKDGRVVIAGDGQVTLGDTVMKHRAKKVRKMYNDRILTGFAGATADAFTLFERLEGKLEQYNGNLKRAAVELAKDWRMDRALRRLEALLIAADRTDCFILSGTGDVIEPDDGLAAVGSGAPYALAAARALNLHSQLSAREIAEEAMKIAASICIYTNTEFTFEEL</sequence>
<name>A0A9W6FRY4_9BACT</name>
<evidence type="ECO:0000256" key="5">
    <source>
        <dbReference type="ARBA" id="ARBA00022670"/>
    </source>
</evidence>
<keyword evidence="9 14" id="KW-0915">Sodium</keyword>
<comment type="subunit">
    <text evidence="11 14">A double ring-shaped homohexamer of HslV is capped on each side by a ring-shaped HslU homohexamer. The assembly of the HslU/HslV complex is dependent on binding of ATP.</text>
</comment>
<evidence type="ECO:0000313" key="16">
    <source>
        <dbReference type="Proteomes" id="UP001144372"/>
    </source>
</evidence>
<dbReference type="PANTHER" id="PTHR32194">
    <property type="entry name" value="METALLOPROTEASE TLDD"/>
    <property type="match status" value="1"/>
</dbReference>
<feature type="active site" evidence="14">
    <location>
        <position position="31"/>
    </location>
</feature>
<keyword evidence="8 14" id="KW-0378">Hydrolase</keyword>
<evidence type="ECO:0000256" key="6">
    <source>
        <dbReference type="ARBA" id="ARBA00022698"/>
    </source>
</evidence>